<accession>A0ABT9SDJ9</accession>
<dbReference type="EMBL" id="JAUSRO010000018">
    <property type="protein sequence ID" value="MDP9902443.1"/>
    <property type="molecule type" value="Genomic_DNA"/>
</dbReference>
<name>A0ABT9SDJ9_9BURK</name>
<evidence type="ECO:0000313" key="3">
    <source>
        <dbReference type="Proteomes" id="UP001226867"/>
    </source>
</evidence>
<evidence type="ECO:0000256" key="1">
    <source>
        <dbReference type="SAM" id="MobiDB-lite"/>
    </source>
</evidence>
<feature type="region of interest" description="Disordered" evidence="1">
    <location>
        <begin position="84"/>
        <end position="109"/>
    </location>
</feature>
<feature type="region of interest" description="Disordered" evidence="1">
    <location>
        <begin position="37"/>
        <end position="60"/>
    </location>
</feature>
<feature type="region of interest" description="Disordered" evidence="1">
    <location>
        <begin position="1"/>
        <end position="21"/>
    </location>
</feature>
<evidence type="ECO:0000313" key="2">
    <source>
        <dbReference type="EMBL" id="MDP9902443.1"/>
    </source>
</evidence>
<keyword evidence="3" id="KW-1185">Reference proteome</keyword>
<comment type="caution">
    <text evidence="2">The sequence shown here is derived from an EMBL/GenBank/DDBJ whole genome shotgun (WGS) entry which is preliminary data.</text>
</comment>
<sequence>MALTGSVLASGPNDPPKDAAPSCIEVEVDGARAPSYACLSERLRPTEGTRPPHDPTLGSEAIVQRPGNQLGVFNRAATGHRMGNAFGNSVYPQRPPVTQPAMPFGPRTP</sequence>
<feature type="compositionally biased region" description="Basic and acidic residues" evidence="1">
    <location>
        <begin position="41"/>
        <end position="53"/>
    </location>
</feature>
<gene>
    <name evidence="2" type="ORF">J2W36_004720</name>
</gene>
<organism evidence="2 3">
    <name type="scientific">Variovorax ginsengisoli</name>
    <dbReference type="NCBI Taxonomy" id="363844"/>
    <lineage>
        <taxon>Bacteria</taxon>
        <taxon>Pseudomonadati</taxon>
        <taxon>Pseudomonadota</taxon>
        <taxon>Betaproteobacteria</taxon>
        <taxon>Burkholderiales</taxon>
        <taxon>Comamonadaceae</taxon>
        <taxon>Variovorax</taxon>
    </lineage>
</organism>
<dbReference type="Proteomes" id="UP001226867">
    <property type="component" value="Unassembled WGS sequence"/>
</dbReference>
<proteinExistence type="predicted"/>
<protein>
    <submittedName>
        <fullName evidence="2">Uncharacterized protein</fullName>
    </submittedName>
</protein>
<reference evidence="2 3" key="1">
    <citation type="submission" date="2023-07" db="EMBL/GenBank/DDBJ databases">
        <title>Sorghum-associated microbial communities from plants grown in Nebraska, USA.</title>
        <authorList>
            <person name="Schachtman D."/>
        </authorList>
    </citation>
    <scope>NUCLEOTIDE SEQUENCE [LARGE SCALE GENOMIC DNA]</scope>
    <source>
        <strain evidence="2 3">DS1607</strain>
    </source>
</reference>